<evidence type="ECO:0000313" key="5">
    <source>
        <dbReference type="Proteomes" id="UP001292913"/>
    </source>
</evidence>
<dbReference type="SUPFAM" id="SSF48208">
    <property type="entry name" value="Six-hairpin glycosidases"/>
    <property type="match status" value="1"/>
</dbReference>
<dbReference type="Gene3D" id="1.50.10.10">
    <property type="match status" value="1"/>
</dbReference>
<organism evidence="4 5">
    <name type="scientific">Bacteroides vicugnae</name>
    <dbReference type="NCBI Taxonomy" id="3037989"/>
    <lineage>
        <taxon>Bacteria</taxon>
        <taxon>Pseudomonadati</taxon>
        <taxon>Bacteroidota</taxon>
        <taxon>Bacteroidia</taxon>
        <taxon>Bacteroidales</taxon>
        <taxon>Bacteroidaceae</taxon>
        <taxon>Bacteroides</taxon>
    </lineage>
</organism>
<dbReference type="EMBL" id="JARZAK010000008">
    <property type="protein sequence ID" value="MDY7258811.1"/>
    <property type="molecule type" value="Genomic_DNA"/>
</dbReference>
<gene>
    <name evidence="4" type="ORF">QHG74_13930</name>
</gene>
<dbReference type="PANTHER" id="PTHR36845">
    <property type="entry name" value="HYDROLASE, PUTATIVE (AFU_ORTHOLOGUE AFUA_7G05090)-RELATED"/>
    <property type="match status" value="1"/>
</dbReference>
<keyword evidence="5" id="KW-1185">Reference proteome</keyword>
<dbReference type="InterPro" id="IPR032159">
    <property type="entry name" value="DUF4995"/>
</dbReference>
<dbReference type="Proteomes" id="UP001292913">
    <property type="component" value="Unassembled WGS sequence"/>
</dbReference>
<dbReference type="InterPro" id="IPR012341">
    <property type="entry name" value="6hp_glycosidase-like_sf"/>
</dbReference>
<dbReference type="PANTHER" id="PTHR36845:SF1">
    <property type="entry name" value="HYDROLASE, PUTATIVE (AFU_ORTHOLOGUE AFUA_7G05090)-RELATED"/>
    <property type="match status" value="1"/>
</dbReference>
<accession>A0ABU5HRK8</accession>
<dbReference type="Pfam" id="PF16386">
    <property type="entry name" value="DUF4995"/>
    <property type="match status" value="1"/>
</dbReference>
<keyword evidence="1" id="KW-0378">Hydrolase</keyword>
<comment type="caution">
    <text evidence="4">The sequence shown here is derived from an EMBL/GenBank/DDBJ whole genome shotgun (WGS) entry which is preliminary data.</text>
</comment>
<dbReference type="InterPro" id="IPR010905">
    <property type="entry name" value="Glyco_hydro_88"/>
</dbReference>
<reference evidence="4 5" key="1">
    <citation type="submission" date="2023-04" db="EMBL/GenBank/DDBJ databases">
        <title>Bacteroides pacosi sp. nov., isolated from the fecal material of an alpaca.</title>
        <authorList>
            <person name="Miller S."/>
            <person name="Hendry M."/>
            <person name="King J."/>
            <person name="Sankaranarayanan K."/>
            <person name="Lawson P.A."/>
        </authorList>
    </citation>
    <scope>NUCLEOTIDE SEQUENCE [LARGE SCALE GENOMIC DNA]</scope>
    <source>
        <strain evidence="4 5">A2-P53</strain>
    </source>
</reference>
<evidence type="ECO:0000256" key="2">
    <source>
        <dbReference type="ARBA" id="ARBA00038358"/>
    </source>
</evidence>
<sequence length="429" mass="48995">MKNILLLGYVVVTLLECSSCASPQPEEDYGWLKSAIDTSVRQLEETVADIGDSVLLPRSIWTGYDIDFLCSQLQQNPMTFKDSLRVKPVTEVLGTRRYCTSIYDWTSGFFPGNLWLIYQITGKENLKDAAIHFTNFLYPVRKYKGTHDIGFMMNCSYGNAYRLAPADSVRQALIQTADNLCGRFDSKIGCIRSWDFGRWNFPVIIDNMMNLDLLFYVYRLTGNPQYKEIALQHARVTQQHQFREDYSSYHVVSYNDDRSVEEKCTHQGKNDDSAWARGQAWGVYGYTSCYRESKNTLFLQQAKNIAAMIMDRVKTEDLIPLWDYDAPDTPETPRDVSAASITASALIELSTLTENGQIYLNYAEKLLHSLSSDAYLAKAGTNQGFLLMHSVGSLPNGSEIDTPLNYADYYYLEALLRYMQVKRLDYESL</sequence>
<dbReference type="RefSeq" id="WP_148367775.1">
    <property type="nucleotide sequence ID" value="NZ_JARZAK010000008.1"/>
</dbReference>
<name>A0ABU5HRK8_9BACE</name>
<comment type="similarity">
    <text evidence="2">Belongs to the glycosyl hydrolase 88 family.</text>
</comment>
<feature type="domain" description="DUF4995" evidence="3">
    <location>
        <begin position="2"/>
        <end position="74"/>
    </location>
</feature>
<evidence type="ECO:0000313" key="4">
    <source>
        <dbReference type="EMBL" id="MDY7258811.1"/>
    </source>
</evidence>
<protein>
    <submittedName>
        <fullName evidence="4">DUF4995 domain-containing protein</fullName>
    </submittedName>
</protein>
<dbReference type="InterPro" id="IPR008928">
    <property type="entry name" value="6-hairpin_glycosidase_sf"/>
</dbReference>
<dbReference type="Pfam" id="PF07470">
    <property type="entry name" value="Glyco_hydro_88"/>
    <property type="match status" value="1"/>
</dbReference>
<proteinExistence type="inferred from homology"/>
<evidence type="ECO:0000256" key="1">
    <source>
        <dbReference type="ARBA" id="ARBA00022801"/>
    </source>
</evidence>
<dbReference type="InterPro" id="IPR052369">
    <property type="entry name" value="UG_Glycosaminoglycan_Hydrolase"/>
</dbReference>
<evidence type="ECO:0000259" key="3">
    <source>
        <dbReference type="Pfam" id="PF16386"/>
    </source>
</evidence>